<sequence length="575" mass="61010">MPRGRPPKGGGSVAGRTGSGRGRGRPKKDASSLSPAPELQQQQLPAAEPYQEDVWVQCDACQKWRRLPPSTTLEDDVPWYCNMNPDTNYRSCEIPEENYDAAKEVVVASTDPYYANLIPKDAEALRRELLAKATQLQTEAKIEAQAEQRRRKQTADKNATVFATVKDELQALVKACQQIINNAGSWMSTAPSTSPSAHQQHQTGSSVPHWVWSGLQHFAPKPAQVAAQANEVLTSLECFAPGAQHAAEAAASEAGIRVSDLGAGGGAEPREHPPPPSTASAATTTSLPSQPANASHSHAPNCEQQVVQQQQQQQQQRQRQQIEAARVHARLALLVAASISLPSIVQAQATPDALVLPSVSSSKSGKGKQQQQQQQQQQRGRPSSNSNSWLPTPSTLGVNGTTPTTNNMFALPGMMSPFPFPTGFDFGAGQAGNPFAGLLGALQSPGGALLPGLQPFSPPQGAQQQQQQQQQPPALSHEWAAALRGLGIGGAPPHLQQPQHNSTPPAQPPLALLGGHSPLPGGFLGAMLQPEQGQQLNGPPLQQQHQFQRGIFPTGSLPGGLDGQSMHLSALQQPP</sequence>
<evidence type="ECO:0000313" key="6">
    <source>
        <dbReference type="EMBL" id="CAE0502583.1"/>
    </source>
</evidence>
<dbReference type="InterPro" id="IPR042778">
    <property type="entry name" value="ZCWPW1/ZCWPW2"/>
</dbReference>
<gene>
    <name evidence="6" type="ORF">DTER00134_LOCUS17656</name>
</gene>
<keyword evidence="3" id="KW-0862">Zinc</keyword>
<organism evidence="6">
    <name type="scientific">Dunaliella tertiolecta</name>
    <name type="common">Green alga</name>
    <dbReference type="NCBI Taxonomy" id="3047"/>
    <lineage>
        <taxon>Eukaryota</taxon>
        <taxon>Viridiplantae</taxon>
        <taxon>Chlorophyta</taxon>
        <taxon>core chlorophytes</taxon>
        <taxon>Chlorophyceae</taxon>
        <taxon>CS clade</taxon>
        <taxon>Chlamydomonadales</taxon>
        <taxon>Dunaliellaceae</taxon>
        <taxon>Dunaliella</taxon>
    </lineage>
</organism>
<feature type="domain" description="CW-type" evidence="5">
    <location>
        <begin position="49"/>
        <end position="100"/>
    </location>
</feature>
<feature type="region of interest" description="Disordered" evidence="4">
    <location>
        <begin position="357"/>
        <end position="404"/>
    </location>
</feature>
<feature type="region of interest" description="Disordered" evidence="4">
    <location>
        <begin position="1"/>
        <end position="47"/>
    </location>
</feature>
<dbReference type="GO" id="GO:0008270">
    <property type="term" value="F:zinc ion binding"/>
    <property type="evidence" value="ECO:0007669"/>
    <property type="project" value="UniProtKB-KW"/>
</dbReference>
<proteinExistence type="predicted"/>
<keyword evidence="1" id="KW-0479">Metal-binding</keyword>
<feature type="compositionally biased region" description="Gly residues" evidence="4">
    <location>
        <begin position="7"/>
        <end position="21"/>
    </location>
</feature>
<keyword evidence="2" id="KW-0863">Zinc-finger</keyword>
<feature type="region of interest" description="Disordered" evidence="4">
    <location>
        <begin position="550"/>
        <end position="575"/>
    </location>
</feature>
<feature type="compositionally biased region" description="Low complexity" evidence="4">
    <location>
        <begin position="278"/>
        <end position="292"/>
    </location>
</feature>
<dbReference type="EMBL" id="HBIP01029220">
    <property type="protein sequence ID" value="CAE0502583.1"/>
    <property type="molecule type" value="Transcribed_RNA"/>
</dbReference>
<dbReference type="PANTHER" id="PTHR15999">
    <property type="entry name" value="ZINC FINGER CW-TYPE PWWP DOMAIN PROTEIN 1"/>
    <property type="match status" value="1"/>
</dbReference>
<reference evidence="6" key="1">
    <citation type="submission" date="2021-01" db="EMBL/GenBank/DDBJ databases">
        <authorList>
            <person name="Corre E."/>
            <person name="Pelletier E."/>
            <person name="Niang G."/>
            <person name="Scheremetjew M."/>
            <person name="Finn R."/>
            <person name="Kale V."/>
            <person name="Holt S."/>
            <person name="Cochrane G."/>
            <person name="Meng A."/>
            <person name="Brown T."/>
            <person name="Cohen L."/>
        </authorList>
    </citation>
    <scope>NUCLEOTIDE SEQUENCE</scope>
    <source>
        <strain evidence="6">CCMP1320</strain>
    </source>
</reference>
<dbReference type="AlphaFoldDB" id="A0A7S3R4U1"/>
<accession>A0A7S3R4U1</accession>
<dbReference type="Pfam" id="PF07496">
    <property type="entry name" value="zf-CW"/>
    <property type="match status" value="1"/>
</dbReference>
<evidence type="ECO:0000259" key="5">
    <source>
        <dbReference type="PROSITE" id="PS51050"/>
    </source>
</evidence>
<dbReference type="PROSITE" id="PS51050">
    <property type="entry name" value="ZF_CW"/>
    <property type="match status" value="1"/>
</dbReference>
<feature type="compositionally biased region" description="Low complexity" evidence="4">
    <location>
        <begin position="31"/>
        <end position="47"/>
    </location>
</feature>
<dbReference type="PANTHER" id="PTHR15999:SF2">
    <property type="entry name" value="ZINC FINGER CW-TYPE PWWP DOMAIN PROTEIN 1"/>
    <property type="match status" value="1"/>
</dbReference>
<evidence type="ECO:0000256" key="4">
    <source>
        <dbReference type="SAM" id="MobiDB-lite"/>
    </source>
</evidence>
<feature type="compositionally biased region" description="Low complexity" evidence="4">
    <location>
        <begin position="357"/>
        <end position="388"/>
    </location>
</feature>
<feature type="compositionally biased region" description="Low complexity" evidence="4">
    <location>
        <begin position="304"/>
        <end position="319"/>
    </location>
</feature>
<evidence type="ECO:0000256" key="2">
    <source>
        <dbReference type="ARBA" id="ARBA00022771"/>
    </source>
</evidence>
<dbReference type="InterPro" id="IPR011124">
    <property type="entry name" value="Znf_CW"/>
</dbReference>
<name>A0A7S3R4U1_DUNTE</name>
<feature type="region of interest" description="Disordered" evidence="4">
    <location>
        <begin position="449"/>
        <end position="526"/>
    </location>
</feature>
<protein>
    <recommendedName>
        <fullName evidence="5">CW-type domain-containing protein</fullName>
    </recommendedName>
</protein>
<feature type="compositionally biased region" description="Polar residues" evidence="4">
    <location>
        <begin position="566"/>
        <end position="575"/>
    </location>
</feature>
<feature type="compositionally biased region" description="Low complexity" evidence="4">
    <location>
        <begin position="459"/>
        <end position="473"/>
    </location>
</feature>
<dbReference type="Gene3D" id="3.30.40.100">
    <property type="match status" value="1"/>
</dbReference>
<feature type="compositionally biased region" description="Polar residues" evidence="4">
    <location>
        <begin position="389"/>
        <end position="404"/>
    </location>
</feature>
<evidence type="ECO:0000256" key="1">
    <source>
        <dbReference type="ARBA" id="ARBA00022723"/>
    </source>
</evidence>
<feature type="region of interest" description="Disordered" evidence="4">
    <location>
        <begin position="259"/>
        <end position="319"/>
    </location>
</feature>
<evidence type="ECO:0000256" key="3">
    <source>
        <dbReference type="ARBA" id="ARBA00022833"/>
    </source>
</evidence>